<dbReference type="Gene3D" id="2.40.30.170">
    <property type="match status" value="1"/>
</dbReference>
<gene>
    <name evidence="6" type="ORF">GCM10011521_27040</name>
</gene>
<evidence type="ECO:0000256" key="2">
    <source>
        <dbReference type="SAM" id="Coils"/>
    </source>
</evidence>
<dbReference type="Gene3D" id="2.40.420.20">
    <property type="match status" value="1"/>
</dbReference>
<keyword evidence="7" id="KW-1185">Reference proteome</keyword>
<comment type="similarity">
    <text evidence="1">Belongs to the membrane fusion protein (MFP) (TC 8.A.1) family.</text>
</comment>
<dbReference type="Pfam" id="PF25954">
    <property type="entry name" value="Beta-barrel_RND_2"/>
    <property type="match status" value="1"/>
</dbReference>
<evidence type="ECO:0000259" key="4">
    <source>
        <dbReference type="Pfam" id="PF25954"/>
    </source>
</evidence>
<organism evidence="6 7">
    <name type="scientific">Arenimonas soli</name>
    <dbReference type="NCBI Taxonomy" id="2269504"/>
    <lineage>
        <taxon>Bacteria</taxon>
        <taxon>Pseudomonadati</taxon>
        <taxon>Pseudomonadota</taxon>
        <taxon>Gammaproteobacteria</taxon>
        <taxon>Lysobacterales</taxon>
        <taxon>Lysobacteraceae</taxon>
        <taxon>Arenimonas</taxon>
    </lineage>
</organism>
<evidence type="ECO:0000259" key="5">
    <source>
        <dbReference type="Pfam" id="PF25989"/>
    </source>
</evidence>
<sequence length="359" mass="37671">MTASDLRALLAISCGLLLAACGADQAAPPSTPSLSVSVAEPAMQTLPRRIAASGSVAAWEEVVLGVELSGQRVASVDVEVGDEVREGQPLLQLDTRTLGMELRQAQAALAQAEANLSVASANARRGEMLKREQLVAASEADQLIAGELTARAQRDTALSQVENARLRLGFATLRAPHDGVISARNVQPGQVITAGAELLRLIRDQRLEWRAELPEAALVQVAEGMPVRLQAPDGQPVEGSVRTISPGLDSRSRTGTVYADLPDPGGLRAGMYAPGEILLAEREVRTVPAAAIVERDGYRYLFVVGEGDVVAQRRVELGARSGDVVEVTEGLQGDERVVVEGAGFLADGDLVRVVAASGG</sequence>
<dbReference type="InterPro" id="IPR006143">
    <property type="entry name" value="RND_pump_MFP"/>
</dbReference>
<dbReference type="PROSITE" id="PS51257">
    <property type="entry name" value="PROKAR_LIPOPROTEIN"/>
    <property type="match status" value="1"/>
</dbReference>
<dbReference type="Proteomes" id="UP000623419">
    <property type="component" value="Unassembled WGS sequence"/>
</dbReference>
<accession>A0ABQ1HT56</accession>
<dbReference type="RefSeq" id="WP_188665530.1">
    <property type="nucleotide sequence ID" value="NZ_BMKC01000004.1"/>
</dbReference>
<evidence type="ECO:0000313" key="7">
    <source>
        <dbReference type="Proteomes" id="UP000623419"/>
    </source>
</evidence>
<evidence type="ECO:0000256" key="1">
    <source>
        <dbReference type="ARBA" id="ARBA00009477"/>
    </source>
</evidence>
<evidence type="ECO:0000256" key="3">
    <source>
        <dbReference type="SAM" id="SignalP"/>
    </source>
</evidence>
<feature type="signal peptide" evidence="3">
    <location>
        <begin position="1"/>
        <end position="26"/>
    </location>
</feature>
<feature type="domain" description="CusB-like beta-barrel" evidence="4">
    <location>
        <begin position="211"/>
        <end position="273"/>
    </location>
</feature>
<dbReference type="PANTHER" id="PTHR30469">
    <property type="entry name" value="MULTIDRUG RESISTANCE PROTEIN MDTA"/>
    <property type="match status" value="1"/>
</dbReference>
<dbReference type="PANTHER" id="PTHR30469:SF15">
    <property type="entry name" value="HLYD FAMILY OF SECRETION PROTEINS"/>
    <property type="match status" value="1"/>
</dbReference>
<dbReference type="SUPFAM" id="SSF111369">
    <property type="entry name" value="HlyD-like secretion proteins"/>
    <property type="match status" value="1"/>
</dbReference>
<feature type="coiled-coil region" evidence="2">
    <location>
        <begin position="95"/>
        <end position="122"/>
    </location>
</feature>
<feature type="chain" id="PRO_5045435815" evidence="3">
    <location>
        <begin position="27"/>
        <end position="359"/>
    </location>
</feature>
<comment type="caution">
    <text evidence="6">The sequence shown here is derived from an EMBL/GenBank/DDBJ whole genome shotgun (WGS) entry which is preliminary data.</text>
</comment>
<evidence type="ECO:0000313" key="6">
    <source>
        <dbReference type="EMBL" id="GGA87198.1"/>
    </source>
</evidence>
<dbReference type="NCBIfam" id="TIGR01730">
    <property type="entry name" value="RND_mfp"/>
    <property type="match status" value="1"/>
</dbReference>
<dbReference type="Gene3D" id="1.10.287.470">
    <property type="entry name" value="Helix hairpin bin"/>
    <property type="match status" value="1"/>
</dbReference>
<dbReference type="InterPro" id="IPR058792">
    <property type="entry name" value="Beta-barrel_RND_2"/>
</dbReference>
<feature type="domain" description="YknX-like C-terminal permuted SH3-like" evidence="5">
    <location>
        <begin position="285"/>
        <end position="353"/>
    </location>
</feature>
<protein>
    <submittedName>
        <fullName evidence="6">Secretion protein HlyD</fullName>
    </submittedName>
</protein>
<proteinExistence type="inferred from homology"/>
<keyword evidence="3" id="KW-0732">Signal</keyword>
<dbReference type="EMBL" id="BMKC01000004">
    <property type="protein sequence ID" value="GGA87198.1"/>
    <property type="molecule type" value="Genomic_DNA"/>
</dbReference>
<name>A0ABQ1HT56_9GAMM</name>
<dbReference type="Gene3D" id="2.40.50.100">
    <property type="match status" value="1"/>
</dbReference>
<keyword evidence="2" id="KW-0175">Coiled coil</keyword>
<dbReference type="Pfam" id="PF25989">
    <property type="entry name" value="YknX_C"/>
    <property type="match status" value="1"/>
</dbReference>
<dbReference type="InterPro" id="IPR058637">
    <property type="entry name" value="YknX-like_C"/>
</dbReference>
<reference evidence="7" key="1">
    <citation type="journal article" date="2019" name="Int. J. Syst. Evol. Microbiol.">
        <title>The Global Catalogue of Microorganisms (GCM) 10K type strain sequencing project: providing services to taxonomists for standard genome sequencing and annotation.</title>
        <authorList>
            <consortium name="The Broad Institute Genomics Platform"/>
            <consortium name="The Broad Institute Genome Sequencing Center for Infectious Disease"/>
            <person name="Wu L."/>
            <person name="Ma J."/>
        </authorList>
    </citation>
    <scope>NUCLEOTIDE SEQUENCE [LARGE SCALE GENOMIC DNA]</scope>
    <source>
        <strain evidence="7">CGMCC 1.15905</strain>
    </source>
</reference>